<keyword evidence="5" id="KW-0539">Nucleus</keyword>
<keyword evidence="3" id="KW-0240">DNA-directed RNA polymerase</keyword>
<evidence type="ECO:0000256" key="1">
    <source>
        <dbReference type="ARBA" id="ARBA00004604"/>
    </source>
</evidence>
<protein>
    <submittedName>
        <fullName evidence="7">DNA-directed RNA polymerase I subunit rpa49</fullName>
    </submittedName>
</protein>
<dbReference type="PANTHER" id="PTHR14440">
    <property type="entry name" value="DNA-DIRECTED RNA POLYMERASE I SUBUNIT RPA49"/>
    <property type="match status" value="1"/>
</dbReference>
<dbReference type="GO" id="GO:0003677">
    <property type="term" value="F:DNA binding"/>
    <property type="evidence" value="ECO:0007669"/>
    <property type="project" value="InterPro"/>
</dbReference>
<dbReference type="Pfam" id="PF06870">
    <property type="entry name" value="RNA_pol_I_A49"/>
    <property type="match status" value="1"/>
</dbReference>
<dbReference type="WBParaSite" id="SMUV_0001007001-mRNA-1">
    <property type="protein sequence ID" value="SMUV_0001007001-mRNA-1"/>
    <property type="gene ID" value="SMUV_0001007001"/>
</dbReference>
<evidence type="ECO:0000313" key="7">
    <source>
        <dbReference type="WBParaSite" id="SMUV_0001007001-mRNA-1"/>
    </source>
</evidence>
<dbReference type="GO" id="GO:0006351">
    <property type="term" value="P:DNA-templated transcription"/>
    <property type="evidence" value="ECO:0007669"/>
    <property type="project" value="InterPro"/>
</dbReference>
<sequence length="413" mass="46253">MGTLQAGCDIVAHLKYCRVSKISKAKFKRYRPVTQSNSFVYSLDIHGINNDNIVCVGKEVEAQLGYDYLIAVVNRRTKLVDYIPVKFVKFANIFSRDPNIVLGLKPPPKVSYDVDIGSNESWAEKRRALTSEFGSAKKLKMQESALRRQIKDVCKFIVSLQFVPQETLKTMMDNSGLFSPITGEEGNVKAKAISMLATPESSVLPKANNEAAGPNDVYSFNLFFSEIEVNALKETSSQFWRVSSLLPDLLKKTTPSSDNAVFLLLLAAMCSCYKLIGKRSKNQISEAEWFSFSYPVQIMDKIKELFFSSGFQKNGKRRSSVSVNSIEKDKLLSHIICLSLLLYDHMQFPISPWAKELKCAEGRISKLAEALGCKVEKLSPSESVRLETINVARLVGPPMKSPKKKFTSRRGGR</sequence>
<comment type="similarity">
    <text evidence="2">Belongs to the eukaryotic RPA49/POLR1E RNA polymerase subunit family.</text>
</comment>
<evidence type="ECO:0000256" key="3">
    <source>
        <dbReference type="ARBA" id="ARBA00022478"/>
    </source>
</evidence>
<evidence type="ECO:0000256" key="4">
    <source>
        <dbReference type="ARBA" id="ARBA00023163"/>
    </source>
</evidence>
<dbReference type="GO" id="GO:0000428">
    <property type="term" value="C:DNA-directed RNA polymerase complex"/>
    <property type="evidence" value="ECO:0007669"/>
    <property type="project" value="UniProtKB-KW"/>
</dbReference>
<dbReference type="Proteomes" id="UP000046393">
    <property type="component" value="Unplaced"/>
</dbReference>
<evidence type="ECO:0000256" key="2">
    <source>
        <dbReference type="ARBA" id="ARBA00009430"/>
    </source>
</evidence>
<proteinExistence type="inferred from homology"/>
<reference evidence="7" key="1">
    <citation type="submission" date="2017-02" db="UniProtKB">
        <authorList>
            <consortium name="WormBaseParasite"/>
        </authorList>
    </citation>
    <scope>IDENTIFICATION</scope>
</reference>
<dbReference type="InterPro" id="IPR009668">
    <property type="entry name" value="RNA_pol-assoc_fac_A49-like"/>
</dbReference>
<dbReference type="AlphaFoldDB" id="A0A0N5AYM5"/>
<evidence type="ECO:0000313" key="6">
    <source>
        <dbReference type="Proteomes" id="UP000046393"/>
    </source>
</evidence>
<organism evidence="6 7">
    <name type="scientific">Syphacia muris</name>
    <dbReference type="NCBI Taxonomy" id="451379"/>
    <lineage>
        <taxon>Eukaryota</taxon>
        <taxon>Metazoa</taxon>
        <taxon>Ecdysozoa</taxon>
        <taxon>Nematoda</taxon>
        <taxon>Chromadorea</taxon>
        <taxon>Rhabditida</taxon>
        <taxon>Spirurina</taxon>
        <taxon>Oxyuridomorpha</taxon>
        <taxon>Oxyuroidea</taxon>
        <taxon>Oxyuridae</taxon>
        <taxon>Syphacia</taxon>
    </lineage>
</organism>
<keyword evidence="4" id="KW-0804">Transcription</keyword>
<comment type="subcellular location">
    <subcellularLocation>
        <location evidence="1">Nucleus</location>
        <location evidence="1">Nucleolus</location>
    </subcellularLocation>
</comment>
<keyword evidence="6" id="KW-1185">Reference proteome</keyword>
<evidence type="ECO:0000256" key="5">
    <source>
        <dbReference type="ARBA" id="ARBA00023242"/>
    </source>
</evidence>
<accession>A0A0N5AYM5</accession>
<dbReference type="STRING" id="451379.A0A0N5AYM5"/>
<name>A0A0N5AYM5_9BILA</name>
<dbReference type="GO" id="GO:0005730">
    <property type="term" value="C:nucleolus"/>
    <property type="evidence" value="ECO:0007669"/>
    <property type="project" value="UniProtKB-SubCell"/>
</dbReference>